<name>A0A1F5Z3E6_9BACT</name>
<dbReference type="Proteomes" id="UP000179129">
    <property type="component" value="Unassembled WGS sequence"/>
</dbReference>
<dbReference type="InterPro" id="IPR013022">
    <property type="entry name" value="Xyl_isomerase-like_TIM-brl"/>
</dbReference>
<dbReference type="PANTHER" id="PTHR12110:SF21">
    <property type="entry name" value="XYLOSE ISOMERASE-LIKE TIM BARREL DOMAIN-CONTAINING PROTEIN"/>
    <property type="match status" value="1"/>
</dbReference>
<protein>
    <recommendedName>
        <fullName evidence="1">Xylose isomerase-like TIM barrel domain-containing protein</fullName>
    </recommendedName>
</protein>
<sequence>MKRVKPEEQIERADRVDEVLGGRKLVYSTTNFIKFPLAEALKRIAGGGYRNVEIWGNLKHLDPRNEAEDIHEVQRLCRRLGLRVTSIHAPFTLDHSRDPHQRMEDWEALVRRSMSQAVTLGAGQLVVHPVTAGVDESEAAFREMVRRTEDSLVRLADAAGGMEIELAIENMPAHRNRRYGRDPGELYDFVRRSGRDNLGLCLDTGHVVFNNGDAVRELELYVDRIFSIHMNDNIWGMHMDLHLVPGSGSVDWESFHAALSVKTFRGLIVLELDSRGRPSSIFGEAREFVRKFFSDPAAPDVSPGTAVAGEAL</sequence>
<dbReference type="PANTHER" id="PTHR12110">
    <property type="entry name" value="HYDROXYPYRUVATE ISOMERASE"/>
    <property type="match status" value="1"/>
</dbReference>
<dbReference type="InterPro" id="IPR050312">
    <property type="entry name" value="IolE/XylAMocC-like"/>
</dbReference>
<dbReference type="EMBL" id="MFIX01000002">
    <property type="protein sequence ID" value="OGG06946.1"/>
    <property type="molecule type" value="Genomic_DNA"/>
</dbReference>
<dbReference type="Gene3D" id="3.20.20.150">
    <property type="entry name" value="Divalent-metal-dependent TIM barrel enzymes"/>
    <property type="match status" value="1"/>
</dbReference>
<dbReference type="AlphaFoldDB" id="A0A1F5Z3E6"/>
<dbReference type="Pfam" id="PF01261">
    <property type="entry name" value="AP_endonuc_2"/>
    <property type="match status" value="1"/>
</dbReference>
<dbReference type="SUPFAM" id="SSF51658">
    <property type="entry name" value="Xylose isomerase-like"/>
    <property type="match status" value="1"/>
</dbReference>
<dbReference type="STRING" id="1817867.A3F83_16555"/>
<comment type="caution">
    <text evidence="2">The sequence shown here is derived from an EMBL/GenBank/DDBJ whole genome shotgun (WGS) entry which is preliminary data.</text>
</comment>
<accession>A0A1F5Z3E6</accession>
<feature type="domain" description="Xylose isomerase-like TIM barrel" evidence="1">
    <location>
        <begin position="46"/>
        <end position="291"/>
    </location>
</feature>
<proteinExistence type="predicted"/>
<evidence type="ECO:0000313" key="3">
    <source>
        <dbReference type="Proteomes" id="UP000179129"/>
    </source>
</evidence>
<gene>
    <name evidence="2" type="ORF">A3F83_16555</name>
</gene>
<evidence type="ECO:0000259" key="1">
    <source>
        <dbReference type="Pfam" id="PF01261"/>
    </source>
</evidence>
<organism evidence="2 3">
    <name type="scientific">Candidatus Glassbacteria bacterium RIFCSPLOWO2_12_FULL_58_11</name>
    <dbReference type="NCBI Taxonomy" id="1817867"/>
    <lineage>
        <taxon>Bacteria</taxon>
        <taxon>Candidatus Glassiibacteriota</taxon>
    </lineage>
</organism>
<dbReference type="InterPro" id="IPR036237">
    <property type="entry name" value="Xyl_isomerase-like_sf"/>
</dbReference>
<evidence type="ECO:0000313" key="2">
    <source>
        <dbReference type="EMBL" id="OGG06946.1"/>
    </source>
</evidence>
<reference evidence="2 3" key="1">
    <citation type="journal article" date="2016" name="Nat. Commun.">
        <title>Thousands of microbial genomes shed light on interconnected biogeochemical processes in an aquifer system.</title>
        <authorList>
            <person name="Anantharaman K."/>
            <person name="Brown C.T."/>
            <person name="Hug L.A."/>
            <person name="Sharon I."/>
            <person name="Castelle C.J."/>
            <person name="Probst A.J."/>
            <person name="Thomas B.C."/>
            <person name="Singh A."/>
            <person name="Wilkins M.J."/>
            <person name="Karaoz U."/>
            <person name="Brodie E.L."/>
            <person name="Williams K.H."/>
            <person name="Hubbard S.S."/>
            <person name="Banfield J.F."/>
        </authorList>
    </citation>
    <scope>NUCLEOTIDE SEQUENCE [LARGE SCALE GENOMIC DNA]</scope>
</reference>